<dbReference type="PANTHER" id="PTHR16515">
    <property type="entry name" value="PR DOMAIN ZINC FINGER PROTEIN"/>
    <property type="match status" value="1"/>
</dbReference>
<keyword evidence="14" id="KW-1185">Reference proteome</keyword>
<evidence type="ECO:0000256" key="1">
    <source>
        <dbReference type="ARBA" id="ARBA00004123"/>
    </source>
</evidence>
<dbReference type="PANTHER" id="PTHR16515:SF2">
    <property type="entry name" value="PR DOMAIN ZINC FINGER PROTEIN 4"/>
    <property type="match status" value="1"/>
</dbReference>
<feature type="region of interest" description="Disordered" evidence="11">
    <location>
        <begin position="621"/>
        <end position="649"/>
    </location>
</feature>
<reference evidence="14" key="1">
    <citation type="submission" date="2017-01" db="EMBL/GenBank/DDBJ databases">
        <title>Comparative genomics of anhydrobiosis in the tardigrade Hypsibius dujardini.</title>
        <authorList>
            <person name="Yoshida Y."/>
            <person name="Koutsovoulos G."/>
            <person name="Laetsch D."/>
            <person name="Stevens L."/>
            <person name="Kumar S."/>
            <person name="Horikawa D."/>
            <person name="Ishino K."/>
            <person name="Komine S."/>
            <person name="Tomita M."/>
            <person name="Blaxter M."/>
            <person name="Arakawa K."/>
        </authorList>
    </citation>
    <scope>NUCLEOTIDE SEQUENCE [LARGE SCALE GENOMIC DNA]</scope>
    <source>
        <strain evidence="14">Z151</strain>
    </source>
</reference>
<comment type="subcellular location">
    <subcellularLocation>
        <location evidence="1">Nucleus</location>
    </subcellularLocation>
</comment>
<feature type="domain" description="C2H2-type" evidence="12">
    <location>
        <begin position="375"/>
        <end position="402"/>
    </location>
</feature>
<evidence type="ECO:0000313" key="13">
    <source>
        <dbReference type="EMBL" id="OQV22924.1"/>
    </source>
</evidence>
<dbReference type="SUPFAM" id="SSF57667">
    <property type="entry name" value="beta-beta-alpha zinc fingers"/>
    <property type="match status" value="2"/>
</dbReference>
<keyword evidence="9" id="KW-0539">Nucleus</keyword>
<keyword evidence="6" id="KW-0805">Transcription regulation</keyword>
<evidence type="ECO:0000256" key="9">
    <source>
        <dbReference type="ARBA" id="ARBA00023242"/>
    </source>
</evidence>
<keyword evidence="3" id="KW-0677">Repeat</keyword>
<evidence type="ECO:0000259" key="12">
    <source>
        <dbReference type="PROSITE" id="PS50157"/>
    </source>
</evidence>
<dbReference type="EMBL" id="MTYJ01000015">
    <property type="protein sequence ID" value="OQV22924.1"/>
    <property type="molecule type" value="Genomic_DNA"/>
</dbReference>
<dbReference type="SMART" id="SM00355">
    <property type="entry name" value="ZnF_C2H2"/>
    <property type="match status" value="6"/>
</dbReference>
<gene>
    <name evidence="13" type="ORF">BV898_03350</name>
</gene>
<dbReference type="FunFam" id="3.30.160.60:FF:000446">
    <property type="entry name" value="Zinc finger protein"/>
    <property type="match status" value="1"/>
</dbReference>
<dbReference type="Gene3D" id="3.30.160.60">
    <property type="entry name" value="Classic Zinc Finger"/>
    <property type="match status" value="5"/>
</dbReference>
<feature type="region of interest" description="Disordered" evidence="11">
    <location>
        <begin position="216"/>
        <end position="266"/>
    </location>
</feature>
<feature type="domain" description="C2H2-type" evidence="12">
    <location>
        <begin position="557"/>
        <end position="584"/>
    </location>
</feature>
<evidence type="ECO:0000256" key="8">
    <source>
        <dbReference type="ARBA" id="ARBA00023163"/>
    </source>
</evidence>
<keyword evidence="2" id="KW-0479">Metal-binding</keyword>
<dbReference type="OrthoDB" id="3533395at2759"/>
<feature type="domain" description="C2H2-type" evidence="12">
    <location>
        <begin position="462"/>
        <end position="489"/>
    </location>
</feature>
<dbReference type="PROSITE" id="PS00028">
    <property type="entry name" value="ZINC_FINGER_C2H2_1"/>
    <property type="match status" value="6"/>
</dbReference>
<dbReference type="AlphaFoldDB" id="A0A1W0X6A7"/>
<dbReference type="Pfam" id="PF21549">
    <property type="entry name" value="PRDM2_PR"/>
    <property type="match status" value="1"/>
</dbReference>
<dbReference type="Proteomes" id="UP000192578">
    <property type="component" value="Unassembled WGS sequence"/>
</dbReference>
<dbReference type="InterPro" id="IPR001214">
    <property type="entry name" value="SET_dom"/>
</dbReference>
<evidence type="ECO:0000256" key="4">
    <source>
        <dbReference type="ARBA" id="ARBA00022771"/>
    </source>
</evidence>
<dbReference type="InterPro" id="IPR046341">
    <property type="entry name" value="SET_dom_sf"/>
</dbReference>
<comment type="caution">
    <text evidence="13">The sequence shown here is derived from an EMBL/GenBank/DDBJ whole genome shotgun (WGS) entry which is preliminary data.</text>
</comment>
<dbReference type="GO" id="GO:0005634">
    <property type="term" value="C:nucleus"/>
    <property type="evidence" value="ECO:0007669"/>
    <property type="project" value="UniProtKB-ARBA"/>
</dbReference>
<evidence type="ECO:0000256" key="7">
    <source>
        <dbReference type="ARBA" id="ARBA00023125"/>
    </source>
</evidence>
<keyword evidence="7" id="KW-0238">DNA-binding</keyword>
<feature type="compositionally biased region" description="Low complexity" evidence="11">
    <location>
        <begin position="621"/>
        <end position="633"/>
    </location>
</feature>
<dbReference type="InterPro" id="IPR050331">
    <property type="entry name" value="Zinc_finger"/>
</dbReference>
<evidence type="ECO:0000256" key="6">
    <source>
        <dbReference type="ARBA" id="ARBA00023015"/>
    </source>
</evidence>
<feature type="compositionally biased region" description="Polar residues" evidence="11">
    <location>
        <begin position="237"/>
        <end position="250"/>
    </location>
</feature>
<dbReference type="GO" id="GO:0008270">
    <property type="term" value="F:zinc ion binding"/>
    <property type="evidence" value="ECO:0007669"/>
    <property type="project" value="UniProtKB-KW"/>
</dbReference>
<keyword evidence="8" id="KW-0804">Transcription</keyword>
<name>A0A1W0X6A7_HYPEX</name>
<accession>A0A1W0X6A7</accession>
<evidence type="ECO:0000256" key="5">
    <source>
        <dbReference type="ARBA" id="ARBA00022833"/>
    </source>
</evidence>
<dbReference type="Gene3D" id="2.170.270.10">
    <property type="entry name" value="SET domain"/>
    <property type="match status" value="1"/>
</dbReference>
<sequence length="649" mass="72753">MDQDLLWCEDCKKAVPGDCTLHGPLQHLPDRPVSPRAVKTAPKVIEILPITQADDDAVGTAVGAFATCNIPARTCFGPFQADTVSLPPQVGPNRLLLKRFQAGKECGYLDVTNDYVCNWLIYVRPAHHHAQINVIVFLYKDEIYFCTSRMVPVQQELRVWYSDEYSRLLGVRPEDSQAIMSVVRSMGLYSLWSSNGHAEVARSSSRLSVEASASYSTDDRSLGRRKARRPQRIPQALPSSPAKNAHTHNASPVNPDPSPSSLLPLLPLPPSFAEDFAQSARLPTHSLKREIESTSVLPLLLGRDSDDVWTSGANGHNKWHRSREDSVGDDDDEGDRNFRANYPEDVDEDEEGLISEYARSPQSSSVDSEHDGTMGSCSDCGKQFTTLESMQEHAKLHAGSRPHVCSFPFCRKFFTSKYKLLRHELIHSQEKRHHCPLCHKKFHRKDHLNNHLKVHERSKVRLECHLCGCVFAKKWTYEKHMTLHERDGSHKLDSMADFCRNGVGSSSDESQREQSSLLLHPQQQLLMSGVTDHVEDDYLPYKPEPMKRLPVGQKASHPCDVCGKVFSASKDLRRHLQTHLGVKPNLCPYCPKKFTRKDHVRRHVMTVHADCKGVELLLGTSRSSSSNNGNGTRMTATCEEAASTSGMEG</sequence>
<evidence type="ECO:0000313" key="14">
    <source>
        <dbReference type="Proteomes" id="UP000192578"/>
    </source>
</evidence>
<keyword evidence="4 10" id="KW-0863">Zinc-finger</keyword>
<dbReference type="InterPro" id="IPR036236">
    <property type="entry name" value="Znf_C2H2_sf"/>
</dbReference>
<protein>
    <submittedName>
        <fullName evidence="13">Zinc finger protein PLAGL1</fullName>
    </submittedName>
</protein>
<organism evidence="13 14">
    <name type="scientific">Hypsibius exemplaris</name>
    <name type="common">Freshwater tardigrade</name>
    <dbReference type="NCBI Taxonomy" id="2072580"/>
    <lineage>
        <taxon>Eukaryota</taxon>
        <taxon>Metazoa</taxon>
        <taxon>Ecdysozoa</taxon>
        <taxon>Tardigrada</taxon>
        <taxon>Eutardigrada</taxon>
        <taxon>Parachela</taxon>
        <taxon>Hypsibioidea</taxon>
        <taxon>Hypsibiidae</taxon>
        <taxon>Hypsibius</taxon>
    </lineage>
</organism>
<evidence type="ECO:0000256" key="11">
    <source>
        <dbReference type="SAM" id="MobiDB-lite"/>
    </source>
</evidence>
<evidence type="ECO:0000256" key="2">
    <source>
        <dbReference type="ARBA" id="ARBA00022723"/>
    </source>
</evidence>
<dbReference type="PROSITE" id="PS50157">
    <property type="entry name" value="ZINC_FINGER_C2H2_2"/>
    <property type="match status" value="6"/>
</dbReference>
<proteinExistence type="predicted"/>
<dbReference type="InterPro" id="IPR013087">
    <property type="entry name" value="Znf_C2H2_type"/>
</dbReference>
<dbReference type="GO" id="GO:0010468">
    <property type="term" value="P:regulation of gene expression"/>
    <property type="evidence" value="ECO:0007669"/>
    <property type="project" value="TreeGrafter"/>
</dbReference>
<evidence type="ECO:0000256" key="3">
    <source>
        <dbReference type="ARBA" id="ARBA00022737"/>
    </source>
</evidence>
<keyword evidence="5" id="KW-0862">Zinc</keyword>
<evidence type="ECO:0000256" key="10">
    <source>
        <dbReference type="PROSITE-ProRule" id="PRU00042"/>
    </source>
</evidence>
<feature type="domain" description="C2H2-type" evidence="12">
    <location>
        <begin position="403"/>
        <end position="432"/>
    </location>
</feature>
<feature type="region of interest" description="Disordered" evidence="11">
    <location>
        <begin position="310"/>
        <end position="351"/>
    </location>
</feature>
<dbReference type="Pfam" id="PF00096">
    <property type="entry name" value="zf-C2H2"/>
    <property type="match status" value="3"/>
</dbReference>
<feature type="domain" description="C2H2-type" evidence="12">
    <location>
        <begin position="585"/>
        <end position="613"/>
    </location>
</feature>
<feature type="domain" description="C2H2-type" evidence="12">
    <location>
        <begin position="433"/>
        <end position="460"/>
    </location>
</feature>